<sequence>MTCTCDSNGVKDPPGPTCIVSTPNASLRLTRARETVVKHIPNTPVVINAGYPNTAITTRK</sequence>
<protein>
    <submittedName>
        <fullName evidence="1">Uncharacterized protein</fullName>
    </submittedName>
</protein>
<organism evidence="1 2">
    <name type="scientific">Suillus luteus UH-Slu-Lm8-n1</name>
    <dbReference type="NCBI Taxonomy" id="930992"/>
    <lineage>
        <taxon>Eukaryota</taxon>
        <taxon>Fungi</taxon>
        <taxon>Dikarya</taxon>
        <taxon>Basidiomycota</taxon>
        <taxon>Agaricomycotina</taxon>
        <taxon>Agaricomycetes</taxon>
        <taxon>Agaricomycetidae</taxon>
        <taxon>Boletales</taxon>
        <taxon>Suillineae</taxon>
        <taxon>Suillaceae</taxon>
        <taxon>Suillus</taxon>
    </lineage>
</organism>
<dbReference type="Proteomes" id="UP000054485">
    <property type="component" value="Unassembled WGS sequence"/>
</dbReference>
<gene>
    <name evidence="1" type="ORF">CY34DRAFT_797564</name>
</gene>
<proteinExistence type="predicted"/>
<dbReference type="AlphaFoldDB" id="A0A0D0B525"/>
<evidence type="ECO:0000313" key="2">
    <source>
        <dbReference type="Proteomes" id="UP000054485"/>
    </source>
</evidence>
<reference evidence="2" key="2">
    <citation type="submission" date="2015-01" db="EMBL/GenBank/DDBJ databases">
        <title>Evolutionary Origins and Diversification of the Mycorrhizal Mutualists.</title>
        <authorList>
            <consortium name="DOE Joint Genome Institute"/>
            <consortium name="Mycorrhizal Genomics Consortium"/>
            <person name="Kohler A."/>
            <person name="Kuo A."/>
            <person name="Nagy L.G."/>
            <person name="Floudas D."/>
            <person name="Copeland A."/>
            <person name="Barry K.W."/>
            <person name="Cichocki N."/>
            <person name="Veneault-Fourrey C."/>
            <person name="LaButti K."/>
            <person name="Lindquist E.A."/>
            <person name="Lipzen A."/>
            <person name="Lundell T."/>
            <person name="Morin E."/>
            <person name="Murat C."/>
            <person name="Riley R."/>
            <person name="Ohm R."/>
            <person name="Sun H."/>
            <person name="Tunlid A."/>
            <person name="Henrissat B."/>
            <person name="Grigoriev I.V."/>
            <person name="Hibbett D.S."/>
            <person name="Martin F."/>
        </authorList>
    </citation>
    <scope>NUCLEOTIDE SEQUENCE [LARGE SCALE GENOMIC DNA]</scope>
    <source>
        <strain evidence="2">UH-Slu-Lm8-n1</strain>
    </source>
</reference>
<keyword evidence="2" id="KW-1185">Reference proteome</keyword>
<dbReference type="InParanoid" id="A0A0D0B525"/>
<reference evidence="1 2" key="1">
    <citation type="submission" date="2014-04" db="EMBL/GenBank/DDBJ databases">
        <authorList>
            <consortium name="DOE Joint Genome Institute"/>
            <person name="Kuo A."/>
            <person name="Ruytinx J."/>
            <person name="Rineau F."/>
            <person name="Colpaert J."/>
            <person name="Kohler A."/>
            <person name="Nagy L.G."/>
            <person name="Floudas D."/>
            <person name="Copeland A."/>
            <person name="Barry K.W."/>
            <person name="Cichocki N."/>
            <person name="Veneault-Fourrey C."/>
            <person name="LaButti K."/>
            <person name="Lindquist E.A."/>
            <person name="Lipzen A."/>
            <person name="Lundell T."/>
            <person name="Morin E."/>
            <person name="Murat C."/>
            <person name="Sun H."/>
            <person name="Tunlid A."/>
            <person name="Henrissat B."/>
            <person name="Grigoriev I.V."/>
            <person name="Hibbett D.S."/>
            <person name="Martin F."/>
            <person name="Nordberg H.P."/>
            <person name="Cantor M.N."/>
            <person name="Hua S.X."/>
        </authorList>
    </citation>
    <scope>NUCLEOTIDE SEQUENCE [LARGE SCALE GENOMIC DNA]</scope>
    <source>
        <strain evidence="1 2">UH-Slu-Lm8-n1</strain>
    </source>
</reference>
<dbReference type="EMBL" id="KN835134">
    <property type="protein sequence ID" value="KIK49171.1"/>
    <property type="molecule type" value="Genomic_DNA"/>
</dbReference>
<evidence type="ECO:0000313" key="1">
    <source>
        <dbReference type="EMBL" id="KIK49171.1"/>
    </source>
</evidence>
<name>A0A0D0B525_9AGAM</name>
<dbReference type="HOGENOM" id="CLU_2943365_0_0_1"/>
<accession>A0A0D0B525</accession>